<keyword evidence="4" id="KW-0238">DNA-binding</keyword>
<evidence type="ECO:0000313" key="8">
    <source>
        <dbReference type="EMBL" id="MFC6042898.1"/>
    </source>
</evidence>
<dbReference type="PANTHER" id="PTHR48111">
    <property type="entry name" value="REGULATOR OF RPOS"/>
    <property type="match status" value="1"/>
</dbReference>
<dbReference type="PROSITE" id="PS50110">
    <property type="entry name" value="RESPONSE_REGULATORY"/>
    <property type="match status" value="1"/>
</dbReference>
<dbReference type="InterPro" id="IPR011006">
    <property type="entry name" value="CheY-like_superfamily"/>
</dbReference>
<reference evidence="9" key="1">
    <citation type="journal article" date="2019" name="Int. J. Syst. Evol. Microbiol.">
        <title>The Global Catalogue of Microorganisms (GCM) 10K type strain sequencing project: providing services to taxonomists for standard genome sequencing and annotation.</title>
        <authorList>
            <consortium name="The Broad Institute Genomics Platform"/>
            <consortium name="The Broad Institute Genome Sequencing Center for Infectious Disease"/>
            <person name="Wu L."/>
            <person name="Ma J."/>
        </authorList>
    </citation>
    <scope>NUCLEOTIDE SEQUENCE [LARGE SCALE GENOMIC DNA]</scope>
    <source>
        <strain evidence="9">CCUG 54522</strain>
    </source>
</reference>
<dbReference type="SMART" id="SM00448">
    <property type="entry name" value="REC"/>
    <property type="match status" value="1"/>
</dbReference>
<keyword evidence="1 6" id="KW-0597">Phosphoprotein</keyword>
<keyword evidence="2" id="KW-0902">Two-component regulatory system</keyword>
<evidence type="ECO:0000259" key="7">
    <source>
        <dbReference type="PROSITE" id="PS50110"/>
    </source>
</evidence>
<dbReference type="Pfam" id="PF00072">
    <property type="entry name" value="Response_reg"/>
    <property type="match status" value="1"/>
</dbReference>
<evidence type="ECO:0000256" key="4">
    <source>
        <dbReference type="ARBA" id="ARBA00023125"/>
    </source>
</evidence>
<comment type="caution">
    <text evidence="8">The sequence shown here is derived from an EMBL/GenBank/DDBJ whole genome shotgun (WGS) entry which is preliminary data.</text>
</comment>
<protein>
    <submittedName>
        <fullName evidence="8">Response regulator transcription factor</fullName>
    </submittedName>
</protein>
<proteinExistence type="predicted"/>
<evidence type="ECO:0000256" key="2">
    <source>
        <dbReference type="ARBA" id="ARBA00023012"/>
    </source>
</evidence>
<feature type="domain" description="Response regulatory" evidence="7">
    <location>
        <begin position="2"/>
        <end position="115"/>
    </location>
</feature>
<keyword evidence="5" id="KW-0804">Transcription</keyword>
<gene>
    <name evidence="8" type="ORF">ACFPYL_07425</name>
</gene>
<dbReference type="InterPro" id="IPR039420">
    <property type="entry name" value="WalR-like"/>
</dbReference>
<dbReference type="SUPFAM" id="SSF52172">
    <property type="entry name" value="CheY-like"/>
    <property type="match status" value="1"/>
</dbReference>
<dbReference type="Gene3D" id="3.40.50.2300">
    <property type="match status" value="1"/>
</dbReference>
<dbReference type="RefSeq" id="WP_379152445.1">
    <property type="nucleotide sequence ID" value="NZ_JBHSRJ010000004.1"/>
</dbReference>
<dbReference type="PANTHER" id="PTHR48111:SF1">
    <property type="entry name" value="TWO-COMPONENT RESPONSE REGULATOR ORR33"/>
    <property type="match status" value="1"/>
</dbReference>
<dbReference type="CDD" id="cd17574">
    <property type="entry name" value="REC_OmpR"/>
    <property type="match status" value="1"/>
</dbReference>
<keyword evidence="3" id="KW-0805">Transcription regulation</keyword>
<name>A0ABW1LGU0_9ACTN</name>
<organism evidence="8 9">
    <name type="scientific">Nocardioides hankookensis</name>
    <dbReference type="NCBI Taxonomy" id="443157"/>
    <lineage>
        <taxon>Bacteria</taxon>
        <taxon>Bacillati</taxon>
        <taxon>Actinomycetota</taxon>
        <taxon>Actinomycetes</taxon>
        <taxon>Propionibacteriales</taxon>
        <taxon>Nocardioidaceae</taxon>
        <taxon>Nocardioides</taxon>
    </lineage>
</organism>
<evidence type="ECO:0000256" key="6">
    <source>
        <dbReference type="PROSITE-ProRule" id="PRU00169"/>
    </source>
</evidence>
<accession>A0ABW1LGU0</accession>
<evidence type="ECO:0000256" key="1">
    <source>
        <dbReference type="ARBA" id="ARBA00022553"/>
    </source>
</evidence>
<evidence type="ECO:0000256" key="3">
    <source>
        <dbReference type="ARBA" id="ARBA00023015"/>
    </source>
</evidence>
<dbReference type="Proteomes" id="UP001596135">
    <property type="component" value="Unassembled WGS sequence"/>
</dbReference>
<evidence type="ECO:0000256" key="5">
    <source>
        <dbReference type="ARBA" id="ARBA00023163"/>
    </source>
</evidence>
<dbReference type="EMBL" id="JBHSRJ010000004">
    <property type="protein sequence ID" value="MFC6042898.1"/>
    <property type="molecule type" value="Genomic_DNA"/>
</dbReference>
<keyword evidence="9" id="KW-1185">Reference proteome</keyword>
<feature type="modified residue" description="4-aspartylphosphate" evidence="6">
    <location>
        <position position="51"/>
    </location>
</feature>
<dbReference type="InterPro" id="IPR001789">
    <property type="entry name" value="Sig_transdc_resp-reg_receiver"/>
</dbReference>
<sequence length="158" mass="17201">MYAVIIEDDRDTARLLSVLLRQAGFEPIVATDGPDGLEAVRAHRPAVTTVDRGLPGPDGWSVIRQIREFSSTYVVVVSGSASESDLLDGFAAGADDYVTKPFRIGELRSRVLAGLRRPAERVSMAFPGLGEDTERPLWIEYAEQDATRLTPVAAQRSS</sequence>
<evidence type="ECO:0000313" key="9">
    <source>
        <dbReference type="Proteomes" id="UP001596135"/>
    </source>
</evidence>